<dbReference type="SUPFAM" id="SSF48726">
    <property type="entry name" value="Immunoglobulin"/>
    <property type="match status" value="1"/>
</dbReference>
<evidence type="ECO:0000259" key="5">
    <source>
        <dbReference type="PROSITE" id="PS50835"/>
    </source>
</evidence>
<dbReference type="Pfam" id="PF18962">
    <property type="entry name" value="Por_Secre_tail"/>
    <property type="match status" value="1"/>
</dbReference>
<evidence type="ECO:0000313" key="7">
    <source>
        <dbReference type="Proteomes" id="UP001151478"/>
    </source>
</evidence>
<feature type="signal peptide" evidence="4">
    <location>
        <begin position="1"/>
        <end position="31"/>
    </location>
</feature>
<feature type="chain" id="PRO_5046312227" evidence="4">
    <location>
        <begin position="32"/>
        <end position="2617"/>
    </location>
</feature>
<feature type="domain" description="Ig-like" evidence="5">
    <location>
        <begin position="676"/>
        <end position="777"/>
    </location>
</feature>
<dbReference type="EMBL" id="JAOSLC020000003">
    <property type="protein sequence ID" value="MDD7914580.1"/>
    <property type="molecule type" value="Genomic_DNA"/>
</dbReference>
<evidence type="ECO:0000313" key="6">
    <source>
        <dbReference type="EMBL" id="MDD7914580.1"/>
    </source>
</evidence>
<comment type="caution">
    <text evidence="6">The sequence shown here is derived from an EMBL/GenBank/DDBJ whole genome shotgun (WGS) entry which is preliminary data.</text>
</comment>
<dbReference type="RefSeq" id="WP_265725187.1">
    <property type="nucleotide sequence ID" value="NZ_JAOSLC020000003.1"/>
</dbReference>
<keyword evidence="2" id="KW-0964">Secreted</keyword>
<name>A0ABT5SAG6_9FLAO</name>
<dbReference type="SUPFAM" id="SSF117074">
    <property type="entry name" value="Hypothetical protein PA1324"/>
    <property type="match status" value="1"/>
</dbReference>
<reference evidence="6" key="1">
    <citation type="submission" date="2023-02" db="EMBL/GenBank/DDBJ databases">
        <title>Polaribacter ponticola sp. nov., isolated from seawater.</title>
        <authorList>
            <person name="Baek J.H."/>
            <person name="Kim J.M."/>
            <person name="Choi D.G."/>
            <person name="Jeon C.O."/>
        </authorList>
    </citation>
    <scope>NUCLEOTIDE SEQUENCE</scope>
    <source>
        <strain evidence="6">MSW5</strain>
    </source>
</reference>
<protein>
    <submittedName>
        <fullName evidence="6">SdrD B-like domain-containing protein</fullName>
    </submittedName>
</protein>
<evidence type="ECO:0000256" key="4">
    <source>
        <dbReference type="SAM" id="SignalP"/>
    </source>
</evidence>
<evidence type="ECO:0000256" key="3">
    <source>
        <dbReference type="ARBA" id="ARBA00022729"/>
    </source>
</evidence>
<gene>
    <name evidence="6" type="ORF">N5A56_009180</name>
</gene>
<dbReference type="InterPro" id="IPR013783">
    <property type="entry name" value="Ig-like_fold"/>
</dbReference>
<dbReference type="Proteomes" id="UP001151478">
    <property type="component" value="Unassembled WGS sequence"/>
</dbReference>
<accession>A0ABT5SAG6</accession>
<proteinExistence type="predicted"/>
<dbReference type="InterPro" id="IPR003599">
    <property type="entry name" value="Ig_sub"/>
</dbReference>
<evidence type="ECO:0000256" key="1">
    <source>
        <dbReference type="ARBA" id="ARBA00004613"/>
    </source>
</evidence>
<evidence type="ECO:0000256" key="2">
    <source>
        <dbReference type="ARBA" id="ARBA00022525"/>
    </source>
</evidence>
<dbReference type="SMART" id="SM00409">
    <property type="entry name" value="IG"/>
    <property type="match status" value="1"/>
</dbReference>
<organism evidence="6 7">
    <name type="scientific">Polaribacter ponticola</name>
    <dbReference type="NCBI Taxonomy" id="2978475"/>
    <lineage>
        <taxon>Bacteria</taxon>
        <taxon>Pseudomonadati</taxon>
        <taxon>Bacteroidota</taxon>
        <taxon>Flavobacteriia</taxon>
        <taxon>Flavobacteriales</taxon>
        <taxon>Flavobacteriaceae</taxon>
    </lineage>
</organism>
<dbReference type="Pfam" id="PF17210">
    <property type="entry name" value="SdrD_B"/>
    <property type="match status" value="1"/>
</dbReference>
<dbReference type="PROSITE" id="PS50835">
    <property type="entry name" value="IG_LIKE"/>
    <property type="match status" value="1"/>
</dbReference>
<dbReference type="InterPro" id="IPR026444">
    <property type="entry name" value="Secre_tail"/>
</dbReference>
<dbReference type="InterPro" id="IPR007110">
    <property type="entry name" value="Ig-like_dom"/>
</dbReference>
<dbReference type="NCBIfam" id="TIGR04183">
    <property type="entry name" value="Por_Secre_tail"/>
    <property type="match status" value="1"/>
</dbReference>
<comment type="subcellular location">
    <subcellularLocation>
        <location evidence="1">Secreted</location>
    </subcellularLocation>
</comment>
<keyword evidence="3 4" id="KW-0732">Signal</keyword>
<dbReference type="InterPro" id="IPR033764">
    <property type="entry name" value="Sdr_B"/>
</dbReference>
<keyword evidence="7" id="KW-1185">Reference proteome</keyword>
<dbReference type="InterPro" id="IPR036179">
    <property type="entry name" value="Ig-like_dom_sf"/>
</dbReference>
<dbReference type="Gene3D" id="2.60.40.10">
    <property type="entry name" value="Immunoglobulins"/>
    <property type="match status" value="2"/>
</dbReference>
<sequence>MINFTKNNKYNNIRTLLFALLTLIVSIDSFSQNDKFKNKAEIIAAKNSIIVSKSETKIEFDYNSTFNQFSTSSRSTVCEPATSSIIIDEYTSFGIARATVNNGGIPTFCLDLNASSPRIGDIYNTTLNPSTDLGYSNSNLNSATIRLKIQKTLSILTHPIYGPASLPSALNANVYDNSNIYEIVQDVIWKWSNNENLFGYKWIAANGNEYDEHDLKNWVNGTLPNGTQLDAANVHWLVPNNTNRQPEVTINTNTVLDCCPTPPTVTTSTVAATSGNNGQIKINSTSGAQYYGISSLNAGSYNGPTTIATATKIPNSLPTTILSNAPAGGGTYIVRVFTYIDGCYTDYTITTPGGIDPCDATASGNLDTDGDNVSDICDLDDDNDGILDTDECNDPSLNGTLSFDDAGVTGTGFNTDYLNIDGTTMDINISYTNTSYITSQYESSTRPNNGDTGFFAIAGNSINSGNSNIKINIEYNEAVDAGNMMIYHINDLNGGGDKVTIKGFLDDGTIITNPILNQEGGTPGSVFTINNNVVTANSSNSLVEGPAANLFVEFNSTNIPSGKKLKKIQIVWKDRANNSGGHGLGIGEIYFSKIGDCDTDKDGIPNDKDTDSDNDGCPDATEAANNLDTTAILAGGSVGGSSANLGTTVNAKGIPTSAVTSATTGQDTNSKVVTAEQITINTAPSNQSLTAGNNASFSINATAKTTTTFNAGTPDYNSGTNSTNSLTYQWFKNSAPNTILSTSSTLNINNVTQANAGDYTVVVKGSQTMCPELRYFTLTTCIVADNTTTTASISEDSTKTLSGSPAGGTWSIVSGGGSINGNIYTPANITDNTTVQIKYTIASNGSCSETNDIATFTVEAFPKVTVSKIDVTCNGLDDGSITFTFLDNSARTHIMFSLDGGSTYETSVADNSGSVTYSNLSPGIYNVWTKWGDGDFPQDLGNITITEPTAITPIVTDVTICSDETYEWAANNVTYNGTAGTQTVFISGANCAADQTLNITVTPEPTPVVTNVTICADETYEWTVNNVTYNGSAGTQTVFIEGVNCAADQTLNITVTPEPTPVVTDVTICSDETYEWTVNNVTYNGTAGTQTVFIEGANCAADQTLNITVTPEPTPIVTDVTICADETYEWTVNNVTYNGTAGTQTVFIEGANCAADQTLNITVTPEPTPVVTDVTICSDETYEWTVNNVTYNGTAGTQTVFIEGANCAADQTLNITVTPEPTPIVTDVTICADETYEWAFNSVTYNGSAGTQTVFIEGVNCAADQTLNITVTPEPTPVVTDVTICADETYEWTVNNVTYNGTAGTQTVFIEGANCAADQTLNITVTSEPTPVVTDVTICSDETYEWTVNNVTYNGTAGTQTVFIEGANCAADQTLNITVTSEPTPVVTDVTICSDETYEWTVNNVTYNGTAGTQTVFIEGANCAADQTLNITVTPEPTPIVTDVTICADETYEWAFNSVTYNGSAGTQTVFIEGANCAADQTLNITVTPEPTPVVTDVTICADETYEWTVNNVTYNGSAGSQTVFIEGANCAADQTLNITVTPEPTPIVTDVTICADETYEWAFNSVTYNGSAGTQTVFVEGANCAADQTLNITVTPEPTPVVTDVTICADETYEWAFNSVTYNGSAGTQTVFVEGANCAADQTLNITVTPEPTPVVTNVTICADETYEWAFNSVTYNGSAGTQTVFVEGANCAADQTLNITVTSEPTPVVTDVTICADETYEWAFNSVTYNGSAGTQTVFVEGANCAADQTLNITVTSEPTPVVTDVTICADETYEWAFNSVTYNGSAGTQTVFVEGANCAADQTLNITVTPEPTPVVTDVTICADETYEWSVNSVTYNGAAGDQSITIEGANCAADQTLNITVTPEPTPVVTNVTIFSNETYEWAFNSVTYNGAAGTQTVFVEGVNCTADQTLNITVTPVPVFGSIGDTVWYDTDGDGILDSGENGLEGATVTLDPGTPGNPSDDITTTTDANGNYLFDNLSAGDYKVTVDISTVTGGIPAGKTVADLVQTFDNDGLGSPSKSYVQLAQGEDNLDQDFAFVAPSGNTTGGNGGGVESESLGDAISKIYVKRKKENVPTIFVKSQKNIYNKTKLKNAQPYQGKGQTLLDMFPTELVAGNVANVTSPTDILDYTVADEVLAVDFSINGKTKGVVLGIKTSDKVYNHTKASCDRLRGAEILNIQRIEIEGYNFLMQGIKQRSGEVEYAVSFAASKNNNDNYYNIQTNWYVNHYTQFNDMYNFQVWSTRPDDTKKLVADVLNNLKTFISVKQIEKQKFPETYASKIYREKGELVVELRSTKEGNTAEVSMVELYSETANNIKHRNNTLTTEIQQALRLDIADGYEYDSLIKVDGDVEDAFYHADGNWGLDYDSQYTEIKNYFVWNDFDREYQDDEYTINRNVEIKATSDYDYLTIYKSLLPGTISADYSEYKYVAFTAKGSGLMELGLIKSSVENWKEQYRVMVDLSEEEQTYYVPFDIFASTGSLNKIVADDLTTLTFTFLPVQANTKNLDLTISNVKFAKSAPEDKTVGVIEEFENNFMAYPNPSKGDVNVLLFSKVDTKATVSLYDVTGKEIYTAPKNLTAGKNEIKFNVKVKPGIMFLKVNSKEINYGTSKVIFR</sequence>